<protein>
    <recommendedName>
        <fullName evidence="3">Class E vacuolar protein-sorting machinery protein HSE1</fullName>
    </recommendedName>
    <alternativeName>
        <fullName evidence="4">Class E vacuolar protein-sorting machinery protein hse1</fullName>
    </alternativeName>
</protein>
<feature type="compositionally biased region" description="Low complexity" evidence="11">
    <location>
        <begin position="377"/>
        <end position="414"/>
    </location>
</feature>
<keyword evidence="8" id="KW-0653">Protein transport</keyword>
<dbReference type="EMBL" id="MCGR01000056">
    <property type="protein sequence ID" value="ORY69428.1"/>
    <property type="molecule type" value="Genomic_DNA"/>
</dbReference>
<feature type="compositionally biased region" description="Basic and acidic residues" evidence="11">
    <location>
        <begin position="62"/>
        <end position="76"/>
    </location>
</feature>
<dbReference type="FunFam" id="2.30.30.40:FF:000072">
    <property type="entry name" value="Unconventional Myosin IB"/>
    <property type="match status" value="1"/>
</dbReference>
<comment type="subcellular location">
    <subcellularLocation>
        <location evidence="1">Endosome membrane</location>
        <topology evidence="1">Peripheral membrane protein</topology>
        <orientation evidence="1">Cytoplasmic side</orientation>
    </subcellularLocation>
</comment>
<dbReference type="InterPro" id="IPR008942">
    <property type="entry name" value="ENTH_VHS"/>
</dbReference>
<evidence type="ECO:0000256" key="1">
    <source>
        <dbReference type="ARBA" id="ARBA00004125"/>
    </source>
</evidence>
<feature type="compositionally biased region" description="Pro residues" evidence="11">
    <location>
        <begin position="509"/>
        <end position="526"/>
    </location>
</feature>
<dbReference type="PANTHER" id="PTHR45929:SF3">
    <property type="entry name" value="JAK PATHWAY SIGNAL TRANSDUCTION ADAPTOR MOLECULE"/>
    <property type="match status" value="1"/>
</dbReference>
<proteinExistence type="inferred from homology"/>
<keyword evidence="6" id="KW-0813">Transport</keyword>
<feature type="compositionally biased region" description="Pro residues" evidence="11">
    <location>
        <begin position="614"/>
        <end position="624"/>
    </location>
</feature>
<dbReference type="Gene3D" id="1.20.5.1940">
    <property type="match status" value="1"/>
</dbReference>
<feature type="compositionally biased region" description="Basic and acidic residues" evidence="11">
    <location>
        <begin position="344"/>
        <end position="372"/>
    </location>
</feature>
<evidence type="ECO:0000256" key="11">
    <source>
        <dbReference type="SAM" id="MobiDB-lite"/>
    </source>
</evidence>
<dbReference type="InterPro" id="IPR003903">
    <property type="entry name" value="UIM_dom"/>
</dbReference>
<feature type="region of interest" description="Disordered" evidence="11">
    <location>
        <begin position="46"/>
        <end position="138"/>
    </location>
</feature>
<dbReference type="Gene3D" id="2.30.30.40">
    <property type="entry name" value="SH3 Domains"/>
    <property type="match status" value="1"/>
</dbReference>
<feature type="domain" description="VHS" evidence="13">
    <location>
        <begin position="1"/>
        <end position="52"/>
    </location>
</feature>
<dbReference type="GO" id="GO:0035091">
    <property type="term" value="F:phosphatidylinositol binding"/>
    <property type="evidence" value="ECO:0007669"/>
    <property type="project" value="InterPro"/>
</dbReference>
<evidence type="ECO:0000256" key="10">
    <source>
        <dbReference type="SAM" id="Coils"/>
    </source>
</evidence>
<reference evidence="14 15" key="1">
    <citation type="submission" date="2016-07" db="EMBL/GenBank/DDBJ databases">
        <title>Pervasive Adenine N6-methylation of Active Genes in Fungi.</title>
        <authorList>
            <consortium name="DOE Joint Genome Institute"/>
            <person name="Mondo S.J."/>
            <person name="Dannebaum R.O."/>
            <person name="Kuo R.C."/>
            <person name="Labutti K."/>
            <person name="Haridas S."/>
            <person name="Kuo A."/>
            <person name="Salamov A."/>
            <person name="Ahrendt S.R."/>
            <person name="Lipzen A."/>
            <person name="Sullivan W."/>
            <person name="Andreopoulos W.B."/>
            <person name="Clum A."/>
            <person name="Lindquist E."/>
            <person name="Daum C."/>
            <person name="Ramamoorthy G.K."/>
            <person name="Gryganskyi A."/>
            <person name="Culley D."/>
            <person name="Magnuson J.K."/>
            <person name="James T.Y."/>
            <person name="O'Malley M.A."/>
            <person name="Stajich J.E."/>
            <person name="Spatafora J.W."/>
            <person name="Visel A."/>
            <person name="Grigoriev I.V."/>
        </authorList>
    </citation>
    <scope>NUCLEOTIDE SEQUENCE [LARGE SCALE GENOMIC DNA]</scope>
    <source>
        <strain evidence="14 15">62-1032</strain>
    </source>
</reference>
<feature type="compositionally biased region" description="Polar residues" evidence="11">
    <location>
        <begin position="627"/>
        <end position="636"/>
    </location>
</feature>
<dbReference type="PROSITE" id="PS50330">
    <property type="entry name" value="UIM"/>
    <property type="match status" value="1"/>
</dbReference>
<dbReference type="PRINTS" id="PR00452">
    <property type="entry name" value="SH3DOMAIN"/>
</dbReference>
<evidence type="ECO:0000256" key="6">
    <source>
        <dbReference type="ARBA" id="ARBA00022448"/>
    </source>
</evidence>
<organism evidence="14 15">
    <name type="scientific">Leucosporidium creatinivorum</name>
    <dbReference type="NCBI Taxonomy" id="106004"/>
    <lineage>
        <taxon>Eukaryota</taxon>
        <taxon>Fungi</taxon>
        <taxon>Dikarya</taxon>
        <taxon>Basidiomycota</taxon>
        <taxon>Pucciniomycotina</taxon>
        <taxon>Microbotryomycetes</taxon>
        <taxon>Leucosporidiales</taxon>
        <taxon>Leucosporidium</taxon>
    </lineage>
</organism>
<feature type="compositionally biased region" description="Low complexity" evidence="11">
    <location>
        <begin position="312"/>
        <end position="335"/>
    </location>
</feature>
<dbReference type="Gene3D" id="1.25.40.90">
    <property type="match status" value="1"/>
</dbReference>
<dbReference type="InterPro" id="IPR001452">
    <property type="entry name" value="SH3_domain"/>
</dbReference>
<dbReference type="GO" id="GO:0033565">
    <property type="term" value="C:ESCRT-0 complex"/>
    <property type="evidence" value="ECO:0007669"/>
    <property type="project" value="TreeGrafter"/>
</dbReference>
<name>A0A1Y2ECX9_9BASI</name>
<feature type="compositionally biased region" description="Low complexity" evidence="11">
    <location>
        <begin position="458"/>
        <end position="472"/>
    </location>
</feature>
<feature type="region of interest" description="Disordered" evidence="11">
    <location>
        <begin position="297"/>
        <end position="636"/>
    </location>
</feature>
<dbReference type="GO" id="GO:0043328">
    <property type="term" value="P:protein transport to vacuole involved in ubiquitin-dependent protein catabolic process via the multivesicular body sorting pathway"/>
    <property type="evidence" value="ECO:0007669"/>
    <property type="project" value="TreeGrafter"/>
</dbReference>
<dbReference type="InterPro" id="IPR036028">
    <property type="entry name" value="SH3-like_dom_sf"/>
</dbReference>
<evidence type="ECO:0000256" key="7">
    <source>
        <dbReference type="ARBA" id="ARBA00022753"/>
    </source>
</evidence>
<dbReference type="PROSITE" id="PS50179">
    <property type="entry name" value="VHS"/>
    <property type="match status" value="1"/>
</dbReference>
<evidence type="ECO:0000256" key="3">
    <source>
        <dbReference type="ARBA" id="ARBA00017923"/>
    </source>
</evidence>
<evidence type="ECO:0000313" key="14">
    <source>
        <dbReference type="EMBL" id="ORY69428.1"/>
    </source>
</evidence>
<evidence type="ECO:0000256" key="4">
    <source>
        <dbReference type="ARBA" id="ARBA00018978"/>
    </source>
</evidence>
<dbReference type="InterPro" id="IPR050670">
    <property type="entry name" value="STAM"/>
</dbReference>
<feature type="region of interest" description="Disordered" evidence="11">
    <location>
        <begin position="652"/>
        <end position="674"/>
    </location>
</feature>
<keyword evidence="15" id="KW-1185">Reference proteome</keyword>
<dbReference type="GO" id="GO:0010008">
    <property type="term" value="C:endosome membrane"/>
    <property type="evidence" value="ECO:0007669"/>
    <property type="project" value="UniProtKB-SubCell"/>
</dbReference>
<feature type="compositionally biased region" description="Low complexity" evidence="11">
    <location>
        <begin position="547"/>
        <end position="559"/>
    </location>
</feature>
<dbReference type="SUPFAM" id="SSF50044">
    <property type="entry name" value="SH3-domain"/>
    <property type="match status" value="1"/>
</dbReference>
<evidence type="ECO:0000256" key="9">
    <source>
        <dbReference type="PROSITE-ProRule" id="PRU00192"/>
    </source>
</evidence>
<dbReference type="GO" id="GO:0043130">
    <property type="term" value="F:ubiquitin binding"/>
    <property type="evidence" value="ECO:0007669"/>
    <property type="project" value="InterPro"/>
</dbReference>
<evidence type="ECO:0000256" key="2">
    <source>
        <dbReference type="ARBA" id="ARBA00009666"/>
    </source>
</evidence>
<dbReference type="SUPFAM" id="SSF89009">
    <property type="entry name" value="GAT-like domain"/>
    <property type="match status" value="1"/>
</dbReference>
<evidence type="ECO:0000259" key="12">
    <source>
        <dbReference type="PROSITE" id="PS50002"/>
    </source>
</evidence>
<dbReference type="STRING" id="106004.A0A1Y2ECX9"/>
<dbReference type="PROSITE" id="PS50002">
    <property type="entry name" value="SH3"/>
    <property type="match status" value="1"/>
</dbReference>
<dbReference type="SMART" id="SM00326">
    <property type="entry name" value="SH3"/>
    <property type="match status" value="1"/>
</dbReference>
<dbReference type="PANTHER" id="PTHR45929">
    <property type="entry name" value="JAK PATHWAY SIGNAL TRANSDUCTION ADAPTOR MOLECULE"/>
    <property type="match status" value="1"/>
</dbReference>
<feature type="coiled-coil region" evidence="10">
    <location>
        <begin position="264"/>
        <end position="291"/>
    </location>
</feature>
<dbReference type="OrthoDB" id="10255964at2759"/>
<feature type="compositionally biased region" description="Low complexity" evidence="11">
    <location>
        <begin position="437"/>
        <end position="448"/>
    </location>
</feature>
<dbReference type="Proteomes" id="UP000193467">
    <property type="component" value="Unassembled WGS sequence"/>
</dbReference>
<sequence>MRLINDRTTHESVKKEALAKIEEWVKEFGKRDEFGIMVETYEALKKQNHKFSSNRPATPVDPRSEDAMRREEEELQRALAESAQMADPRRGFVASQPPSSASGSKALPQHPPSNGYESGFRPPSRSSAIPDPRAQGRERRVRAIYDFEGGQGPDELPFAKGDVIRVLETVYADWWRGELRGREGIFPANRVEELPDVPTPAPAPAPAPVPSTDAEMEAELFAKSASIDQLLTMMRNVSARGESMADNDELADRYNEAMALAPKVVNLIRKYDQKQAELREMNDKFVKAKATYEQLAGYGHGGYPQAAPPPHHQQQQPPYGQHPPQHQQQPYYPQQQAPPPQPQHDPEQERREQEERERREYEEKYAQYEKELAAYNQEMARQAQQQQLYAQQQHPQPGQAPQADPATQQWQADPRQPPPDQHYPQDHAHGLPPPNGVPVAAPPASSDPRQGQSPPPGATQQWASVQAAQAQQAPPPLQAEPIWDGQQWIYPQQHAQVQPLHHEQQPAPISSPPPPAPQHAASPPPATAYTAPGSQAYPAQPYPDVQPPQQQQAPYAMAPSPVGSLGSPAAAYGLAEQMQHLSMDPSAHPQQQQQHVPPNVARYQLADRPLNATSPPPSTVPPQQSPNAAFSTLPQQASAQLYQPTVAAAVVGSPGPVASTQQQQQGEDDPQAAAEAWARYHREKEEYDNFMAQQAALQGGAPPPVA</sequence>
<comment type="similarity">
    <text evidence="2">Belongs to the STAM family.</text>
</comment>
<dbReference type="AlphaFoldDB" id="A0A1Y2ECX9"/>
<feature type="compositionally biased region" description="Low complexity" evidence="11">
    <location>
        <begin position="527"/>
        <end position="539"/>
    </location>
</feature>
<accession>A0A1Y2ECX9</accession>
<evidence type="ECO:0000313" key="15">
    <source>
        <dbReference type="Proteomes" id="UP000193467"/>
    </source>
</evidence>
<evidence type="ECO:0000259" key="13">
    <source>
        <dbReference type="PROSITE" id="PS50179"/>
    </source>
</evidence>
<keyword evidence="10" id="KW-0175">Coiled coil</keyword>
<gene>
    <name evidence="14" type="ORF">BCR35DRAFT_308005</name>
</gene>
<keyword evidence="5 9" id="KW-0728">SH3 domain</keyword>
<comment type="caution">
    <text evidence="14">The sequence shown here is derived from an EMBL/GenBank/DDBJ whole genome shotgun (WGS) entry which is preliminary data.</text>
</comment>
<evidence type="ECO:0000256" key="8">
    <source>
        <dbReference type="ARBA" id="ARBA00022927"/>
    </source>
</evidence>
<feature type="domain" description="SH3" evidence="12">
    <location>
        <begin position="136"/>
        <end position="196"/>
    </location>
</feature>
<keyword evidence="7" id="KW-0967">Endosome</keyword>
<dbReference type="Pfam" id="PF00018">
    <property type="entry name" value="SH3_1"/>
    <property type="match status" value="1"/>
</dbReference>
<evidence type="ECO:0000256" key="5">
    <source>
        <dbReference type="ARBA" id="ARBA00022443"/>
    </source>
</evidence>
<dbReference type="InterPro" id="IPR002014">
    <property type="entry name" value="VHS_dom"/>
</dbReference>
<dbReference type="SUPFAM" id="SSF48464">
    <property type="entry name" value="ENTH/VHS domain"/>
    <property type="match status" value="1"/>
</dbReference>
<dbReference type="InParanoid" id="A0A1Y2ECX9"/>